<protein>
    <submittedName>
        <fullName evidence="3 5">N-acetyltransferase</fullName>
        <ecNumber evidence="3">2.3.1.-</ecNumber>
    </submittedName>
    <submittedName>
        <fullName evidence="6">N(6)-hydroxylysine O-acetyltransferase</fullName>
        <ecNumber evidence="6">2.3.1.102</ecNumber>
    </submittedName>
</protein>
<dbReference type="AlphaFoldDB" id="A0A1R3U2C0"/>
<reference evidence="6" key="2">
    <citation type="submission" date="2016-10" db="EMBL/GenBank/DDBJ databases">
        <authorList>
            <person name="de Groot N.N."/>
        </authorList>
    </citation>
    <scope>NUCLEOTIDE SEQUENCE [LARGE SCALE GENOMIC DNA]</scope>
    <source>
        <strain evidence="6">DSM25559</strain>
    </source>
</reference>
<dbReference type="Proteomes" id="UP000237447">
    <property type="component" value="Unassembled WGS sequence"/>
</dbReference>
<dbReference type="SUPFAM" id="SSF55729">
    <property type="entry name" value="Acyl-CoA N-acyltransferases (Nat)"/>
    <property type="match status" value="1"/>
</dbReference>
<dbReference type="InterPro" id="IPR019432">
    <property type="entry name" value="Acyltransferase_MbtK/IucB-like"/>
</dbReference>
<dbReference type="EC" id="2.3.1.-" evidence="3"/>
<evidence type="ECO:0000313" key="3">
    <source>
        <dbReference type="EMBL" id="MDX8305291.1"/>
    </source>
</evidence>
<accession>A0A1R3U2C0</accession>
<dbReference type="EMBL" id="JAVRAD010000011">
    <property type="protein sequence ID" value="MDX8331615.1"/>
    <property type="molecule type" value="Genomic_DNA"/>
</dbReference>
<dbReference type="Gene3D" id="3.40.630.30">
    <property type="match status" value="1"/>
</dbReference>
<dbReference type="Proteomes" id="UP001277561">
    <property type="component" value="Unassembled WGS sequence"/>
</dbReference>
<evidence type="ECO:0000313" key="6">
    <source>
        <dbReference type="EMBL" id="SCX35502.1"/>
    </source>
</evidence>
<dbReference type="GO" id="GO:0050133">
    <property type="term" value="F:N6-hydroxylysine O-acetyltransferase activity"/>
    <property type="evidence" value="ECO:0007669"/>
    <property type="project" value="UniProtKB-EC"/>
</dbReference>
<dbReference type="GO" id="GO:0019290">
    <property type="term" value="P:siderophore biosynthetic process"/>
    <property type="evidence" value="ECO:0007669"/>
    <property type="project" value="InterPro"/>
</dbReference>
<dbReference type="EMBL" id="FMUE01000021">
    <property type="protein sequence ID" value="SCX35502.1"/>
    <property type="molecule type" value="Genomic_DNA"/>
</dbReference>
<feature type="domain" description="Acyltransferase MbtK/IucB-like conserved" evidence="2">
    <location>
        <begin position="27"/>
        <end position="74"/>
    </location>
</feature>
<dbReference type="Pfam" id="PF13523">
    <property type="entry name" value="Acetyltransf_8"/>
    <property type="match status" value="1"/>
</dbReference>
<keyword evidence="6" id="KW-0808">Transferase</keyword>
<evidence type="ECO:0000256" key="1">
    <source>
        <dbReference type="ARBA" id="ARBA00004924"/>
    </source>
</evidence>
<gene>
    <name evidence="6" type="primary">iucB_2</name>
    <name evidence="5" type="ORF">CPJ18_24225</name>
    <name evidence="6" type="ORF">DSM25559_5008</name>
    <name evidence="3" type="ORF">RMR22_23880</name>
    <name evidence="4" type="ORF">RMS29_20550</name>
</gene>
<dbReference type="GeneID" id="86882399"/>
<dbReference type="EMBL" id="NXEJ01000012">
    <property type="protein sequence ID" value="POO49061.1"/>
    <property type="molecule type" value="Genomic_DNA"/>
</dbReference>
<dbReference type="PANTHER" id="PTHR31438:SF1">
    <property type="entry name" value="LYSINE N-ACYLTRANSFERASE C17G9.06C-RELATED"/>
    <property type="match status" value="1"/>
</dbReference>
<accession>A0A2S4E6V6</accession>
<comment type="pathway">
    <text evidence="1">Siderophore biosynthesis.</text>
</comment>
<dbReference type="STRING" id="1907666.DSM25559_5008"/>
<dbReference type="GO" id="GO:0016410">
    <property type="term" value="F:N-acyltransferase activity"/>
    <property type="evidence" value="ECO:0007669"/>
    <property type="project" value="TreeGrafter"/>
</dbReference>
<organism evidence="6 7">
    <name type="scientific">Agrobacterium rosae</name>
    <dbReference type="NCBI Taxonomy" id="1972867"/>
    <lineage>
        <taxon>Bacteria</taxon>
        <taxon>Pseudomonadati</taxon>
        <taxon>Pseudomonadota</taxon>
        <taxon>Alphaproteobacteria</taxon>
        <taxon>Hyphomicrobiales</taxon>
        <taxon>Rhizobiaceae</taxon>
        <taxon>Rhizobium/Agrobacterium group</taxon>
        <taxon>Agrobacterium</taxon>
    </lineage>
</organism>
<evidence type="ECO:0000313" key="9">
    <source>
        <dbReference type="Proteomes" id="UP001277561"/>
    </source>
</evidence>
<keyword evidence="6" id="KW-0012">Acyltransferase</keyword>
<evidence type="ECO:0000313" key="4">
    <source>
        <dbReference type="EMBL" id="MDX8331615.1"/>
    </source>
</evidence>
<evidence type="ECO:0000313" key="5">
    <source>
        <dbReference type="EMBL" id="POO49061.1"/>
    </source>
</evidence>
<sequence length="196" mass="22670">MADLTTASSQFAYSRYDPDIGRTVSFRMLDKNRDLDLLWRWMNQPHVVPQWKMAKPKEDIAAYIDTNLADPHQDPYIGFIDGSPMSYWEAYWAKDDILGRHYLAAEKDRGWHMLVGEPSFLGHGIAPAVIRAFTRFLFLDDPATEKVVGEPSVAARRLLRYAPICAFEEQGEIDLPDKRAKLMFCHRQRFTEQFGL</sequence>
<dbReference type="Proteomes" id="UP000187891">
    <property type="component" value="Unassembled WGS sequence"/>
</dbReference>
<dbReference type="PANTHER" id="PTHR31438">
    <property type="entry name" value="LYSINE N-ACYLTRANSFERASE C17G9.06C-RELATED"/>
    <property type="match status" value="1"/>
</dbReference>
<evidence type="ECO:0000313" key="7">
    <source>
        <dbReference type="Proteomes" id="UP000187891"/>
    </source>
</evidence>
<dbReference type="EC" id="2.3.1.102" evidence="6"/>
<dbReference type="SMART" id="SM01006">
    <property type="entry name" value="AlcB"/>
    <property type="match status" value="1"/>
</dbReference>
<dbReference type="EMBL" id="JAVRAF010000016">
    <property type="protein sequence ID" value="MDX8305291.1"/>
    <property type="molecule type" value="Genomic_DNA"/>
</dbReference>
<evidence type="ECO:0000259" key="2">
    <source>
        <dbReference type="SMART" id="SM01006"/>
    </source>
</evidence>
<dbReference type="InterPro" id="IPR016181">
    <property type="entry name" value="Acyl_CoA_acyltransferase"/>
</dbReference>
<name>A0A1R3U2C0_9HYPH</name>
<proteinExistence type="predicted"/>
<reference evidence="5 8" key="3">
    <citation type="journal article" date="2018" name="Syst. Appl. Microbiol.">
        <title>Agrobacterium rosae sp. nov., isolated from galls on different agricultural crops.</title>
        <authorList>
            <person name="Kuzmanovic N."/>
            <person name="Pulawska J."/>
            <person name="Smalla K."/>
            <person name="Nesme X."/>
        </authorList>
    </citation>
    <scope>NUCLEOTIDE SEQUENCE [LARGE SCALE GENOMIC DNA]</scope>
    <source>
        <strain evidence="5 8">NCPPB 1650</strain>
    </source>
</reference>
<evidence type="ECO:0000313" key="8">
    <source>
        <dbReference type="Proteomes" id="UP000237447"/>
    </source>
</evidence>
<keyword evidence="9" id="KW-1185">Reference proteome</keyword>
<reference evidence="3 9" key="4">
    <citation type="journal article" date="2023" name="Phytobiomes J">
        <title>Deciphering the key players within the bacterial microbiota associated with aerial crown gall tumors on rhododendron: Insights into the gallobiome.</title>
        <authorList>
            <person name="Kuzmanovic N."/>
            <person name="Nesme J."/>
            <person name="Wolf J."/>
            <person name="Neumann-Schaal M."/>
            <person name="Petersen J."/>
            <person name="Fernandez-Gnecco G."/>
            <person name="Sproeer C."/>
            <person name="Bunk B."/>
            <person name="Overmann J."/>
            <person name="Sorensen S.J."/>
            <person name="Idczak E."/>
            <person name="Smalla K."/>
        </authorList>
    </citation>
    <scope>NUCLEOTIDE SEQUENCE</scope>
    <source>
        <strain evidence="3">Rho-11.1</strain>
        <strain evidence="4">Rho-14.1</strain>
        <strain evidence="9">rho-14.1</strain>
    </source>
</reference>
<dbReference type="RefSeq" id="WP_077122928.1">
    <property type="nucleotide sequence ID" value="NZ_CP133553.1"/>
</dbReference>
<reference evidence="7" key="1">
    <citation type="submission" date="2016-10" db="EMBL/GenBank/DDBJ databases">
        <authorList>
            <person name="Wibberg D."/>
        </authorList>
    </citation>
    <scope>NUCLEOTIDE SEQUENCE [LARGE SCALE GENOMIC DNA]</scope>
</reference>